<feature type="transmembrane region" description="Helical" evidence="1">
    <location>
        <begin position="92"/>
        <end position="111"/>
    </location>
</feature>
<keyword evidence="1" id="KW-0812">Transmembrane</keyword>
<dbReference type="AlphaFoldDB" id="A0A165G9Q7"/>
<evidence type="ECO:0000313" key="3">
    <source>
        <dbReference type="Proteomes" id="UP000077266"/>
    </source>
</evidence>
<feature type="transmembrane region" description="Helical" evidence="1">
    <location>
        <begin position="20"/>
        <end position="41"/>
    </location>
</feature>
<dbReference type="Proteomes" id="UP000077266">
    <property type="component" value="Unassembled WGS sequence"/>
</dbReference>
<organism evidence="2 3">
    <name type="scientific">Exidia glandulosa HHB12029</name>
    <dbReference type="NCBI Taxonomy" id="1314781"/>
    <lineage>
        <taxon>Eukaryota</taxon>
        <taxon>Fungi</taxon>
        <taxon>Dikarya</taxon>
        <taxon>Basidiomycota</taxon>
        <taxon>Agaricomycotina</taxon>
        <taxon>Agaricomycetes</taxon>
        <taxon>Auriculariales</taxon>
        <taxon>Exidiaceae</taxon>
        <taxon>Exidia</taxon>
    </lineage>
</organism>
<keyword evidence="1" id="KW-0472">Membrane</keyword>
<evidence type="ECO:0000313" key="2">
    <source>
        <dbReference type="EMBL" id="KZV90195.1"/>
    </source>
</evidence>
<keyword evidence="1" id="KW-1133">Transmembrane helix</keyword>
<proteinExistence type="predicted"/>
<dbReference type="InParanoid" id="A0A165G9Q7"/>
<evidence type="ECO:0000256" key="1">
    <source>
        <dbReference type="SAM" id="Phobius"/>
    </source>
</evidence>
<name>A0A165G9Q7_EXIGL</name>
<dbReference type="EMBL" id="KV426054">
    <property type="protein sequence ID" value="KZV90195.1"/>
    <property type="molecule type" value="Genomic_DNA"/>
</dbReference>
<protein>
    <submittedName>
        <fullName evidence="2">Uncharacterized protein</fullName>
    </submittedName>
</protein>
<gene>
    <name evidence="2" type="ORF">EXIGLDRAFT_720595</name>
</gene>
<keyword evidence="3" id="KW-1185">Reference proteome</keyword>
<feature type="transmembrane region" description="Helical" evidence="1">
    <location>
        <begin position="53"/>
        <end position="72"/>
    </location>
</feature>
<accession>A0A165G9Q7</accession>
<sequence>MSVDSATVPLSSPQVQLAQGLFFAIVILGGLVLLPVVLLILALSKGPPPTSYMVNFLVGLFISSIGQTLLPLSGHLSDPAPPKGLCIAQMGLIYSGLTMGGIAAIMSVVRVR</sequence>
<reference evidence="2 3" key="1">
    <citation type="journal article" date="2016" name="Mol. Biol. Evol.">
        <title>Comparative Genomics of Early-Diverging Mushroom-Forming Fungi Provides Insights into the Origins of Lignocellulose Decay Capabilities.</title>
        <authorList>
            <person name="Nagy L.G."/>
            <person name="Riley R."/>
            <person name="Tritt A."/>
            <person name="Adam C."/>
            <person name="Daum C."/>
            <person name="Floudas D."/>
            <person name="Sun H."/>
            <person name="Yadav J.S."/>
            <person name="Pangilinan J."/>
            <person name="Larsson K.H."/>
            <person name="Matsuura K."/>
            <person name="Barry K."/>
            <person name="Labutti K."/>
            <person name="Kuo R."/>
            <person name="Ohm R.A."/>
            <person name="Bhattacharya S.S."/>
            <person name="Shirouzu T."/>
            <person name="Yoshinaga Y."/>
            <person name="Martin F.M."/>
            <person name="Grigoriev I.V."/>
            <person name="Hibbett D.S."/>
        </authorList>
    </citation>
    <scope>NUCLEOTIDE SEQUENCE [LARGE SCALE GENOMIC DNA]</scope>
    <source>
        <strain evidence="2 3">HHB12029</strain>
    </source>
</reference>